<keyword evidence="3" id="KW-1185">Reference proteome</keyword>
<reference evidence="2 3" key="1">
    <citation type="submission" date="2018-06" db="EMBL/GenBank/DDBJ databases">
        <title>Whole genome sequencing of Candida tropicalis (genome annotated by CSBL at Korea University).</title>
        <authorList>
            <person name="Ahn J."/>
        </authorList>
    </citation>
    <scope>NUCLEOTIDE SEQUENCE [LARGE SCALE GENOMIC DNA]</scope>
    <source>
        <strain evidence="2 3">ATCC 20962</strain>
    </source>
</reference>
<gene>
    <name evidence="2" type="ORF">Cantr_10016</name>
</gene>
<dbReference type="OrthoDB" id="4026504at2759"/>
<dbReference type="Proteomes" id="UP000253472">
    <property type="component" value="Unassembled WGS sequence"/>
</dbReference>
<evidence type="ECO:0000313" key="2">
    <source>
        <dbReference type="EMBL" id="RCK63106.1"/>
    </source>
</evidence>
<comment type="caution">
    <text evidence="2">The sequence shown here is derived from an EMBL/GenBank/DDBJ whole genome shotgun (WGS) entry which is preliminary data.</text>
</comment>
<protein>
    <submittedName>
        <fullName evidence="2">Uncharacterized protein</fullName>
    </submittedName>
</protein>
<feature type="compositionally biased region" description="Gly residues" evidence="1">
    <location>
        <begin position="68"/>
        <end position="79"/>
    </location>
</feature>
<feature type="region of interest" description="Disordered" evidence="1">
    <location>
        <begin position="1"/>
        <end position="34"/>
    </location>
</feature>
<sequence length="198" mass="20093">MGLADKLKGLKKDDYDKANSQAGTYLGGKDGQTGTDLAQEKYKLYQAGKASGATGSTTGDKSTASGTSGHGAGQTGTGAGYETKGSSSYRADSSTTTSGSGHHGPTPTGGYDSKPTGGSTTGAVGAGYGSSTSSTDHGSSSHSKKHGESPNHPGLLAKFETGVHHLDAKIAKLPEHIQKEAHKSFQKGYDDAKKAFKH</sequence>
<dbReference type="AlphaFoldDB" id="A0A367YB56"/>
<name>A0A367YB56_9ASCO</name>
<organism evidence="2 3">
    <name type="scientific">Candida viswanathii</name>
    <dbReference type="NCBI Taxonomy" id="5486"/>
    <lineage>
        <taxon>Eukaryota</taxon>
        <taxon>Fungi</taxon>
        <taxon>Dikarya</taxon>
        <taxon>Ascomycota</taxon>
        <taxon>Saccharomycotina</taxon>
        <taxon>Pichiomycetes</taxon>
        <taxon>Debaryomycetaceae</taxon>
        <taxon>Candida/Lodderomyces clade</taxon>
        <taxon>Candida</taxon>
    </lineage>
</organism>
<feature type="region of interest" description="Disordered" evidence="1">
    <location>
        <begin position="49"/>
        <end position="160"/>
    </location>
</feature>
<accession>A0A367YB56</accession>
<evidence type="ECO:0000313" key="3">
    <source>
        <dbReference type="Proteomes" id="UP000253472"/>
    </source>
</evidence>
<dbReference type="EMBL" id="QLNQ01000024">
    <property type="protein sequence ID" value="RCK63106.1"/>
    <property type="molecule type" value="Genomic_DNA"/>
</dbReference>
<evidence type="ECO:0000256" key="1">
    <source>
        <dbReference type="SAM" id="MobiDB-lite"/>
    </source>
</evidence>
<feature type="compositionally biased region" description="Low complexity" evidence="1">
    <location>
        <begin position="93"/>
        <end position="141"/>
    </location>
</feature>
<feature type="compositionally biased region" description="Low complexity" evidence="1">
    <location>
        <begin position="49"/>
        <end position="67"/>
    </location>
</feature>
<proteinExistence type="predicted"/>
<dbReference type="STRING" id="5486.A0A367YB56"/>
<feature type="compositionally biased region" description="Basic and acidic residues" evidence="1">
    <location>
        <begin position="1"/>
        <end position="17"/>
    </location>
</feature>